<sequence length="142" mass="16732">MRITTILKEIELPKEINIKEFHNCYFPYIQNICKEEGWLTFVEREEKSMNAFLNSNICLVILDNKKVIGYLRGITDKHISTYIAELLIQKDYRGQGLGSLLLEVSHRMYPECRLEVLATSGSKDYYEYKGFRPFYGMRKGFI</sequence>
<evidence type="ECO:0000313" key="2">
    <source>
        <dbReference type="EMBL" id="MBS4538685.1"/>
    </source>
</evidence>
<dbReference type="Pfam" id="PF13673">
    <property type="entry name" value="Acetyltransf_10"/>
    <property type="match status" value="1"/>
</dbReference>
<dbReference type="CDD" id="cd04301">
    <property type="entry name" value="NAT_SF"/>
    <property type="match status" value="1"/>
</dbReference>
<evidence type="ECO:0000259" key="1">
    <source>
        <dbReference type="PROSITE" id="PS51186"/>
    </source>
</evidence>
<dbReference type="GO" id="GO:0016747">
    <property type="term" value="F:acyltransferase activity, transferring groups other than amino-acyl groups"/>
    <property type="evidence" value="ECO:0007669"/>
    <property type="project" value="InterPro"/>
</dbReference>
<dbReference type="AlphaFoldDB" id="A0A942Z9A7"/>
<dbReference type="InterPro" id="IPR016181">
    <property type="entry name" value="Acyl_CoA_acyltransferase"/>
</dbReference>
<protein>
    <submittedName>
        <fullName evidence="2">GNAT family N-acetyltransferase</fullName>
    </submittedName>
</protein>
<feature type="domain" description="N-acetyltransferase" evidence="1">
    <location>
        <begin position="16"/>
        <end position="142"/>
    </location>
</feature>
<keyword evidence="3" id="KW-1185">Reference proteome</keyword>
<dbReference type="SUPFAM" id="SSF55729">
    <property type="entry name" value="Acyl-CoA N-acyltransferases (Nat)"/>
    <property type="match status" value="1"/>
</dbReference>
<evidence type="ECO:0000313" key="3">
    <source>
        <dbReference type="Proteomes" id="UP000724672"/>
    </source>
</evidence>
<dbReference type="Gene3D" id="3.40.630.30">
    <property type="match status" value="1"/>
</dbReference>
<dbReference type="InterPro" id="IPR000182">
    <property type="entry name" value="GNAT_dom"/>
</dbReference>
<comment type="caution">
    <text evidence="2">The sequence shown here is derived from an EMBL/GenBank/DDBJ whole genome shotgun (WGS) entry which is preliminary data.</text>
</comment>
<dbReference type="Proteomes" id="UP000724672">
    <property type="component" value="Unassembled WGS sequence"/>
</dbReference>
<name>A0A942Z9A7_9FIRM</name>
<dbReference type="PROSITE" id="PS51186">
    <property type="entry name" value="GNAT"/>
    <property type="match status" value="1"/>
</dbReference>
<dbReference type="RefSeq" id="WP_203366600.1">
    <property type="nucleotide sequence ID" value="NZ_WSFT01000036.1"/>
</dbReference>
<gene>
    <name evidence="2" type="ORF">GOQ27_09435</name>
</gene>
<reference evidence="2" key="1">
    <citation type="submission" date="2019-12" db="EMBL/GenBank/DDBJ databases">
        <title>Clostridiaceae gen. nov. sp. nov., isolated from sediment in Xinjiang, China.</title>
        <authorList>
            <person name="Zhang R."/>
        </authorList>
    </citation>
    <scope>NUCLEOTIDE SEQUENCE</scope>
    <source>
        <strain evidence="2">D2Q-11</strain>
    </source>
</reference>
<accession>A0A942Z9A7</accession>
<organism evidence="2 3">
    <name type="scientific">Anaeromonas frigoriresistens</name>
    <dbReference type="NCBI Taxonomy" id="2683708"/>
    <lineage>
        <taxon>Bacteria</taxon>
        <taxon>Bacillati</taxon>
        <taxon>Bacillota</taxon>
        <taxon>Tissierellia</taxon>
        <taxon>Tissierellales</taxon>
        <taxon>Thermohalobacteraceae</taxon>
        <taxon>Anaeromonas</taxon>
    </lineage>
</organism>
<proteinExistence type="predicted"/>
<dbReference type="EMBL" id="WSFT01000036">
    <property type="protein sequence ID" value="MBS4538685.1"/>
    <property type="molecule type" value="Genomic_DNA"/>
</dbReference>